<dbReference type="GO" id="GO:0016757">
    <property type="term" value="F:glycosyltransferase activity"/>
    <property type="evidence" value="ECO:0007669"/>
    <property type="project" value="InterPro"/>
</dbReference>
<evidence type="ECO:0000259" key="1">
    <source>
        <dbReference type="Pfam" id="PF00534"/>
    </source>
</evidence>
<dbReference type="Pfam" id="PF00534">
    <property type="entry name" value="Glycos_transf_1"/>
    <property type="match status" value="1"/>
</dbReference>
<dbReference type="STRING" id="1548749.LS48_11820"/>
<keyword evidence="4" id="KW-1185">Reference proteome</keyword>
<dbReference type="OrthoDB" id="832722at2"/>
<accession>A0A137RG12</accession>
<comment type="caution">
    <text evidence="3">The sequence shown here is derived from an EMBL/GenBank/DDBJ whole genome shotgun (WGS) entry which is preliminary data.</text>
</comment>
<evidence type="ECO:0000313" key="4">
    <source>
        <dbReference type="Proteomes" id="UP000070138"/>
    </source>
</evidence>
<dbReference type="PANTHER" id="PTHR45947">
    <property type="entry name" value="SULFOQUINOVOSYL TRANSFERASE SQD2"/>
    <property type="match status" value="1"/>
</dbReference>
<feature type="domain" description="Glycosyltransferase subfamily 4-like N-terminal" evidence="2">
    <location>
        <begin position="21"/>
        <end position="218"/>
    </location>
</feature>
<dbReference type="Proteomes" id="UP000070138">
    <property type="component" value="Unassembled WGS sequence"/>
</dbReference>
<sequence length="418" mass="47988">MSNSIKNIAFVVKNFPTVSETFIVNQINGVIDAGYQVSLFAYNRVNTKVIHESLKQYDLLGRVQYFKKPPVSKLTRLLVFFGWTLKHIFRIQWHRFFKSLNIFKYGKEAYTLKLFYESQWFLLSNDFDLIHAHFGMNGERIAYLKAHGIIPKSVKIITTFHGYDLEPKNLEEYRTTYANLFKYADAFTVNTPYLEGLLQQVNFCNKPHYILPVGLDTQFFKRTNSKLDTGFFDLVFCGKLIPLKGADVAIDVVRKLHDIGYISVRLHLIGDGKLREQIKLEVYEAQLEDYVILYGALSQEAIKVRFEQADVLIMPGRYDSEGRAETQGLVIQEAQAMELPVMVSGVGGMKYGLIHNESGFVVESENVDGFVKAVEMLILDSHLKEEMGKSGRVFVERNYDNDILGAKLLVIYKTTLYK</sequence>
<evidence type="ECO:0008006" key="5">
    <source>
        <dbReference type="Google" id="ProtNLM"/>
    </source>
</evidence>
<dbReference type="AlphaFoldDB" id="A0A137RG12"/>
<dbReference type="InterPro" id="IPR050194">
    <property type="entry name" value="Glycosyltransferase_grp1"/>
</dbReference>
<dbReference type="PANTHER" id="PTHR45947:SF3">
    <property type="entry name" value="SULFOQUINOVOSYL TRANSFERASE SQD2"/>
    <property type="match status" value="1"/>
</dbReference>
<dbReference type="InterPro" id="IPR001296">
    <property type="entry name" value="Glyco_trans_1"/>
</dbReference>
<dbReference type="SUPFAM" id="SSF53756">
    <property type="entry name" value="UDP-Glycosyltransferase/glycogen phosphorylase"/>
    <property type="match status" value="1"/>
</dbReference>
<gene>
    <name evidence="3" type="ORF">LS48_11820</name>
</gene>
<dbReference type="InterPro" id="IPR028098">
    <property type="entry name" value="Glyco_trans_4-like_N"/>
</dbReference>
<dbReference type="EMBL" id="JRWG01000007">
    <property type="protein sequence ID" value="KXN98425.1"/>
    <property type="molecule type" value="Genomic_DNA"/>
</dbReference>
<organism evidence="3 4">
    <name type="scientific">Aequorivita aquimaris</name>
    <dbReference type="NCBI Taxonomy" id="1548749"/>
    <lineage>
        <taxon>Bacteria</taxon>
        <taxon>Pseudomonadati</taxon>
        <taxon>Bacteroidota</taxon>
        <taxon>Flavobacteriia</taxon>
        <taxon>Flavobacteriales</taxon>
        <taxon>Flavobacteriaceae</taxon>
        <taxon>Aequorivita</taxon>
    </lineage>
</organism>
<dbReference type="Gene3D" id="3.40.50.2000">
    <property type="entry name" value="Glycogen Phosphorylase B"/>
    <property type="match status" value="2"/>
</dbReference>
<proteinExistence type="predicted"/>
<evidence type="ECO:0000313" key="3">
    <source>
        <dbReference type="EMBL" id="KXN98425.1"/>
    </source>
</evidence>
<protein>
    <recommendedName>
        <fullName evidence="5">Colanic acid biosynthesis glycosyltransferase WcaL</fullName>
    </recommendedName>
</protein>
<dbReference type="RefSeq" id="WP_062622718.1">
    <property type="nucleotide sequence ID" value="NZ_JRWG01000007.1"/>
</dbReference>
<reference evidence="3 4" key="2">
    <citation type="journal article" date="2016" name="Int. J. Syst. Evol. Microbiol.">
        <title>Vitellibacter aquimaris sp. nov., a marine bacterium isolated from seawater.</title>
        <authorList>
            <person name="Thevarajoo S."/>
            <person name="Selvaratnam C."/>
            <person name="Goh K.M."/>
            <person name="Hong K.W."/>
            <person name="Chan X.Y."/>
            <person name="Chan K.G."/>
            <person name="Chong C.S."/>
        </authorList>
    </citation>
    <scope>NUCLEOTIDE SEQUENCE [LARGE SCALE GENOMIC DNA]</scope>
    <source>
        <strain evidence="3 4">D-24</strain>
    </source>
</reference>
<name>A0A137RG12_9FLAO</name>
<reference evidence="4" key="1">
    <citation type="submission" date="2014-10" db="EMBL/GenBank/DDBJ databases">
        <title>Genome sequencing of Vitellibacter sp. D-24.</title>
        <authorList>
            <person name="Thevarajoo S."/>
            <person name="Selvaratnam C."/>
            <person name="Goh K.M."/>
            <person name="Chong C.S."/>
        </authorList>
    </citation>
    <scope>NUCLEOTIDE SEQUENCE [LARGE SCALE GENOMIC DNA]</scope>
    <source>
        <strain evidence="4">D-24</strain>
    </source>
</reference>
<feature type="domain" description="Glycosyl transferase family 1" evidence="1">
    <location>
        <begin position="221"/>
        <end position="392"/>
    </location>
</feature>
<evidence type="ECO:0000259" key="2">
    <source>
        <dbReference type="Pfam" id="PF13439"/>
    </source>
</evidence>
<dbReference type="Pfam" id="PF13439">
    <property type="entry name" value="Glyco_transf_4"/>
    <property type="match status" value="1"/>
</dbReference>